<dbReference type="FunFam" id="3.20.20.70:FF:000035">
    <property type="entry name" value="Putative N-acetylmannosamine-6-phosphate 2-epimerase"/>
    <property type="match status" value="1"/>
</dbReference>
<evidence type="ECO:0000256" key="4">
    <source>
        <dbReference type="ARBA" id="ARBA00023235"/>
    </source>
</evidence>
<dbReference type="NCBIfam" id="NF002231">
    <property type="entry name" value="PRK01130.1"/>
    <property type="match status" value="1"/>
</dbReference>
<sequence>MKLRSTMLEHIKGKLVVSCQALENEPLHSPFIMGRMALAAAQGGAAGIRANSVADIRAIKEQVALPVIGIIKRDYPASDVFITATMREITELMDAAPEMIALDATARPRPGGETLEQLVGKIRLTWPEVLLMADVSSVEEAVTAEALGFDCVGTTLYGYTANTQGHRLPENDFALLKAVLAAVTVPVIAEGNVDTPEGAARCLALGAHAVVVGGAITRPQQITRRFADALRSPVV</sequence>
<dbReference type="GO" id="GO:0006053">
    <property type="term" value="P:N-acetylmannosamine catabolic process"/>
    <property type="evidence" value="ECO:0007669"/>
    <property type="project" value="TreeGrafter"/>
</dbReference>
<dbReference type="GO" id="GO:0005829">
    <property type="term" value="C:cytosol"/>
    <property type="evidence" value="ECO:0007669"/>
    <property type="project" value="TreeGrafter"/>
</dbReference>
<dbReference type="GO" id="GO:0019262">
    <property type="term" value="P:N-acetylneuraminate catabolic process"/>
    <property type="evidence" value="ECO:0007669"/>
    <property type="project" value="UniProtKB-UniRule"/>
</dbReference>
<dbReference type="Pfam" id="PF04131">
    <property type="entry name" value="NanE"/>
    <property type="match status" value="1"/>
</dbReference>
<evidence type="ECO:0000256" key="3">
    <source>
        <dbReference type="ARBA" id="ARBA00005081"/>
    </source>
</evidence>
<dbReference type="SUPFAM" id="SSF51366">
    <property type="entry name" value="Ribulose-phoshate binding barrel"/>
    <property type="match status" value="1"/>
</dbReference>
<evidence type="ECO:0000256" key="2">
    <source>
        <dbReference type="ARBA" id="ARBA00002147"/>
    </source>
</evidence>
<dbReference type="EMBL" id="FN543093">
    <property type="protein sequence ID" value="CBA33281.1"/>
    <property type="molecule type" value="Genomic_DNA"/>
</dbReference>
<name>C9XZ34_CROTZ</name>
<dbReference type="GO" id="GO:0005975">
    <property type="term" value="P:carbohydrate metabolic process"/>
    <property type="evidence" value="ECO:0007669"/>
    <property type="project" value="UniProtKB-UniRule"/>
</dbReference>
<keyword evidence="4 6" id="KW-0413">Isomerase</keyword>
<dbReference type="Proteomes" id="UP000002069">
    <property type="component" value="Chromosome"/>
</dbReference>
<gene>
    <name evidence="6 7" type="primary">nanE</name>
    <name evidence="7" type="ordered locus">Ctu_33340</name>
</gene>
<accession>C9XZ34</accession>
<comment type="function">
    <text evidence="2 6">Converts N-acetylmannosamine-6-phosphate (ManNAc-6-P) to N-acetylglucosamine-6-phosphate (GlcNAc-6-P).</text>
</comment>
<evidence type="ECO:0000256" key="1">
    <source>
        <dbReference type="ARBA" id="ARBA00000056"/>
    </source>
</evidence>
<dbReference type="HAMAP" id="MF_01235">
    <property type="entry name" value="ManNAc6P_epimer"/>
    <property type="match status" value="1"/>
</dbReference>
<comment type="pathway">
    <text evidence="3 6">Amino-sugar metabolism; N-acetylneuraminate degradation; D-fructose 6-phosphate from N-acetylneuraminate: step 3/5.</text>
</comment>
<dbReference type="PATRIC" id="fig|693216.3.peg.3156"/>
<dbReference type="AlphaFoldDB" id="C9XZ34"/>
<dbReference type="HOGENOM" id="CLU_086300_1_0_6"/>
<protein>
    <recommendedName>
        <fullName evidence="6">Putative N-acetylmannosamine-6-phosphate 2-epimerase</fullName>
        <ecNumber evidence="6">5.1.3.9</ecNumber>
    </recommendedName>
    <alternativeName>
        <fullName evidence="6">ManNAc-6-P epimerase</fullName>
    </alternativeName>
</protein>
<reference evidence="7 8" key="1">
    <citation type="journal article" date="2010" name="J. Bacteriol.">
        <title>Complete Genome Sequence of Cronobacter turicensis LMG 23827, a foodborne pathogen causing deaths in neonates.</title>
        <authorList>
            <person name="Stephan R."/>
            <person name="Lehner A."/>
            <person name="Tischler P."/>
            <person name="Rattei T."/>
        </authorList>
    </citation>
    <scope>NUCLEOTIDE SEQUENCE [LARGE SCALE GENOMIC DNA]</scope>
    <source>
        <strain evidence="8">DSM 18703 / CCUG 55852 / LMG 23827 / z3032</strain>
    </source>
</reference>
<dbReference type="Gene3D" id="3.20.20.70">
    <property type="entry name" value="Aldolase class I"/>
    <property type="match status" value="1"/>
</dbReference>
<evidence type="ECO:0000313" key="8">
    <source>
        <dbReference type="Proteomes" id="UP000002069"/>
    </source>
</evidence>
<keyword evidence="8" id="KW-1185">Reference proteome</keyword>
<dbReference type="PANTHER" id="PTHR36204">
    <property type="entry name" value="N-ACETYLMANNOSAMINE-6-PHOSPHATE 2-EPIMERASE-RELATED"/>
    <property type="match status" value="1"/>
</dbReference>
<keyword evidence="5 6" id="KW-0119">Carbohydrate metabolism</keyword>
<evidence type="ECO:0000256" key="5">
    <source>
        <dbReference type="ARBA" id="ARBA00023277"/>
    </source>
</evidence>
<evidence type="ECO:0000256" key="6">
    <source>
        <dbReference type="HAMAP-Rule" id="MF_01235"/>
    </source>
</evidence>
<dbReference type="GO" id="GO:0047465">
    <property type="term" value="F:N-acylglucosamine-6-phosphate 2-epimerase activity"/>
    <property type="evidence" value="ECO:0007669"/>
    <property type="project" value="UniProtKB-EC"/>
</dbReference>
<comment type="catalytic activity">
    <reaction evidence="1 6">
        <text>an N-acyl-D-glucosamine 6-phosphate = an N-acyl-D-mannosamine 6-phosphate</text>
        <dbReference type="Rhea" id="RHEA:23932"/>
        <dbReference type="ChEBI" id="CHEBI:57599"/>
        <dbReference type="ChEBI" id="CHEBI:57666"/>
        <dbReference type="EC" id="5.1.3.9"/>
    </reaction>
</comment>
<evidence type="ECO:0000313" key="7">
    <source>
        <dbReference type="EMBL" id="CBA33281.1"/>
    </source>
</evidence>
<reference evidence="8" key="2">
    <citation type="journal article" date="2011" name="J. Bacteriol.">
        <title>Complete genome sequence of Cronobacter turicensis LMG 23827, a food-borne pathogen causing deaths in neonates.</title>
        <authorList>
            <person name="Stephan R."/>
            <person name="Lehner A."/>
            <person name="Tischler P."/>
            <person name="Rattei T."/>
        </authorList>
    </citation>
    <scope>NUCLEOTIDE SEQUENCE [LARGE SCALE GENOMIC DNA]</scope>
    <source>
        <strain evidence="8">DSM 18703 / CCUG 55852 / LMG 23827 / z3032</strain>
    </source>
</reference>
<dbReference type="EC" id="5.1.3.9" evidence="6"/>
<comment type="similarity">
    <text evidence="6">Belongs to the NanE family.</text>
</comment>
<dbReference type="PANTHER" id="PTHR36204:SF1">
    <property type="entry name" value="N-ACETYLMANNOSAMINE-6-PHOSPHATE 2-EPIMERASE-RELATED"/>
    <property type="match status" value="1"/>
</dbReference>
<dbReference type="InterPro" id="IPR011060">
    <property type="entry name" value="RibuloseP-bd_barrel"/>
</dbReference>
<proteinExistence type="inferred from homology"/>
<dbReference type="UniPathway" id="UPA00629">
    <property type="reaction ID" value="UER00682"/>
</dbReference>
<dbReference type="KEGG" id="ctu:CTU_33340"/>
<dbReference type="InterPro" id="IPR013785">
    <property type="entry name" value="Aldolase_TIM"/>
</dbReference>
<dbReference type="CDD" id="cd04729">
    <property type="entry name" value="NanE"/>
    <property type="match status" value="1"/>
</dbReference>
<dbReference type="InterPro" id="IPR007260">
    <property type="entry name" value="NanE"/>
</dbReference>
<organism evidence="7 8">
    <name type="scientific">Cronobacter turicensis (strain DSM 18703 / CCUG 55852 / LMG 23827 / z3032)</name>
    <dbReference type="NCBI Taxonomy" id="693216"/>
    <lineage>
        <taxon>Bacteria</taxon>
        <taxon>Pseudomonadati</taxon>
        <taxon>Pseudomonadota</taxon>
        <taxon>Gammaproteobacteria</taxon>
        <taxon>Enterobacterales</taxon>
        <taxon>Enterobacteriaceae</taxon>
        <taxon>Cronobacter</taxon>
    </lineage>
</organism>